<keyword evidence="3" id="KW-0001">2Fe-2S</keyword>
<dbReference type="AlphaFoldDB" id="A0A919Q9Q6"/>
<organism evidence="13 14">
    <name type="scientific">Acrocarpospora phusangensis</name>
    <dbReference type="NCBI Taxonomy" id="1070424"/>
    <lineage>
        <taxon>Bacteria</taxon>
        <taxon>Bacillati</taxon>
        <taxon>Actinomycetota</taxon>
        <taxon>Actinomycetes</taxon>
        <taxon>Streptosporangiales</taxon>
        <taxon>Streptosporangiaceae</taxon>
        <taxon>Acrocarpospora</taxon>
    </lineage>
</organism>
<evidence type="ECO:0000256" key="10">
    <source>
        <dbReference type="SAM" id="MobiDB-lite"/>
    </source>
</evidence>
<dbReference type="PROSITE" id="PS51318">
    <property type="entry name" value="TAT"/>
    <property type="match status" value="1"/>
</dbReference>
<evidence type="ECO:0000256" key="3">
    <source>
        <dbReference type="ARBA" id="ARBA00022714"/>
    </source>
</evidence>
<feature type="region of interest" description="Disordered" evidence="10">
    <location>
        <begin position="30"/>
        <end position="51"/>
    </location>
</feature>
<keyword evidence="6" id="KW-0411">Iron-sulfur</keyword>
<evidence type="ECO:0000256" key="2">
    <source>
        <dbReference type="ARBA" id="ARBA00015816"/>
    </source>
</evidence>
<dbReference type="GO" id="GO:0046872">
    <property type="term" value="F:metal ion binding"/>
    <property type="evidence" value="ECO:0007669"/>
    <property type="project" value="UniProtKB-KW"/>
</dbReference>
<dbReference type="InterPro" id="IPR036922">
    <property type="entry name" value="Rieske_2Fe-2S_sf"/>
</dbReference>
<name>A0A919Q9Q6_9ACTN</name>
<dbReference type="GO" id="GO:0016705">
    <property type="term" value="F:oxidoreductase activity, acting on paired donors, with incorporation or reduction of molecular oxygen"/>
    <property type="evidence" value="ECO:0007669"/>
    <property type="project" value="UniProtKB-ARBA"/>
</dbReference>
<evidence type="ECO:0000256" key="11">
    <source>
        <dbReference type="SAM" id="SignalP"/>
    </source>
</evidence>
<accession>A0A919Q9Q6</accession>
<keyword evidence="4" id="KW-0479">Metal-binding</keyword>
<dbReference type="InterPro" id="IPR006311">
    <property type="entry name" value="TAT_signal"/>
</dbReference>
<dbReference type="FunFam" id="2.102.10.10:FF:000016">
    <property type="entry name" value="Nitrite reductase/ring-hydroxylating ferredoxin subunit"/>
    <property type="match status" value="1"/>
</dbReference>
<evidence type="ECO:0000256" key="7">
    <source>
        <dbReference type="ARBA" id="ARBA00023157"/>
    </source>
</evidence>
<keyword evidence="5" id="KW-0408">Iron</keyword>
<dbReference type="SUPFAM" id="SSF50022">
    <property type="entry name" value="ISP domain"/>
    <property type="match status" value="1"/>
</dbReference>
<evidence type="ECO:0000256" key="8">
    <source>
        <dbReference type="ARBA" id="ARBA00029586"/>
    </source>
</evidence>
<feature type="signal peptide" evidence="11">
    <location>
        <begin position="1"/>
        <end position="24"/>
    </location>
</feature>
<evidence type="ECO:0000256" key="9">
    <source>
        <dbReference type="ARBA" id="ARBA00034078"/>
    </source>
</evidence>
<dbReference type="InterPro" id="IPR017941">
    <property type="entry name" value="Rieske_2Fe-2S"/>
</dbReference>
<keyword evidence="7" id="KW-1015">Disulfide bond</keyword>
<proteinExistence type="predicted"/>
<evidence type="ECO:0000256" key="4">
    <source>
        <dbReference type="ARBA" id="ARBA00022723"/>
    </source>
</evidence>
<dbReference type="PROSITE" id="PS51257">
    <property type="entry name" value="PROKAR_LIPOPROTEIN"/>
    <property type="match status" value="1"/>
</dbReference>
<dbReference type="Gene3D" id="2.102.10.10">
    <property type="entry name" value="Rieske [2Fe-2S] iron-sulphur domain"/>
    <property type="match status" value="1"/>
</dbReference>
<gene>
    <name evidence="13" type="ORF">Aph01nite_23760</name>
</gene>
<dbReference type="Pfam" id="PF00355">
    <property type="entry name" value="Rieske"/>
    <property type="match status" value="1"/>
</dbReference>
<protein>
    <recommendedName>
        <fullName evidence="2">Cytochrome bc1 complex Rieske iron-sulfur subunit</fullName>
    </recommendedName>
    <alternativeName>
        <fullName evidence="8">Cytochrome bc1 reductase complex subunit QcrA</fullName>
    </alternativeName>
</protein>
<dbReference type="PRINTS" id="PR00162">
    <property type="entry name" value="RIESKE"/>
</dbReference>
<evidence type="ECO:0000256" key="1">
    <source>
        <dbReference type="ARBA" id="ARBA00002494"/>
    </source>
</evidence>
<dbReference type="GO" id="GO:0004497">
    <property type="term" value="F:monooxygenase activity"/>
    <property type="evidence" value="ECO:0007669"/>
    <property type="project" value="UniProtKB-ARBA"/>
</dbReference>
<dbReference type="RefSeq" id="WP_239161599.1">
    <property type="nucleotide sequence ID" value="NZ_BOOA01000015.1"/>
</dbReference>
<dbReference type="CDD" id="cd03467">
    <property type="entry name" value="Rieske"/>
    <property type="match status" value="1"/>
</dbReference>
<dbReference type="GO" id="GO:0016020">
    <property type="term" value="C:membrane"/>
    <property type="evidence" value="ECO:0007669"/>
    <property type="project" value="InterPro"/>
</dbReference>
<dbReference type="PANTHER" id="PTHR10134">
    <property type="entry name" value="CYTOCHROME B-C1 COMPLEX SUBUNIT RIESKE, MITOCHONDRIAL"/>
    <property type="match status" value="1"/>
</dbReference>
<comment type="function">
    <text evidence="1">Iron-sulfur subunit of the cytochrome bc1 complex, an essential component of the respiratory electron transport chain required for ATP synthesis. The bc1 complex catalyzes the oxidation of menaquinol and the reduction of cytochrome c in the respiratory chain. The bc1 complex operates through a Q-cycle mechanism that couples electron transfer to generation of the proton gradient that drives ATP synthesis.</text>
</comment>
<evidence type="ECO:0000313" key="14">
    <source>
        <dbReference type="Proteomes" id="UP000640052"/>
    </source>
</evidence>
<dbReference type="PROSITE" id="PS51296">
    <property type="entry name" value="RIESKE"/>
    <property type="match status" value="1"/>
</dbReference>
<dbReference type="InterPro" id="IPR005805">
    <property type="entry name" value="Rieske_Fe-S_prot_C"/>
</dbReference>
<feature type="chain" id="PRO_5039497787" description="Cytochrome bc1 complex Rieske iron-sulfur subunit" evidence="11">
    <location>
        <begin position="25"/>
        <end position="142"/>
    </location>
</feature>
<dbReference type="Proteomes" id="UP000640052">
    <property type="component" value="Unassembled WGS sequence"/>
</dbReference>
<comment type="caution">
    <text evidence="13">The sequence shown here is derived from an EMBL/GenBank/DDBJ whole genome shotgun (WGS) entry which is preliminary data.</text>
</comment>
<sequence>MDKNVTRRHALSVAALAGAGVAVAACSGGGDSTAAPQTTEGGGSSAPAAGGALTTTAEVPVGGGVVLAGVVVVQPEAGTFKGFSPTCTHQGCKVTSVADGQIVCPCHGSHFSIADGSVSSGPATKPLPEVPIKVDGTNITMA</sequence>
<dbReference type="EMBL" id="BOOA01000015">
    <property type="protein sequence ID" value="GIH24066.1"/>
    <property type="molecule type" value="Genomic_DNA"/>
</dbReference>
<comment type="cofactor">
    <cofactor evidence="9">
        <name>[2Fe-2S] cluster</name>
        <dbReference type="ChEBI" id="CHEBI:190135"/>
    </cofactor>
</comment>
<evidence type="ECO:0000259" key="12">
    <source>
        <dbReference type="PROSITE" id="PS51296"/>
    </source>
</evidence>
<evidence type="ECO:0000256" key="5">
    <source>
        <dbReference type="ARBA" id="ARBA00023004"/>
    </source>
</evidence>
<evidence type="ECO:0000313" key="13">
    <source>
        <dbReference type="EMBL" id="GIH24066.1"/>
    </source>
</evidence>
<keyword evidence="11" id="KW-0732">Signal</keyword>
<dbReference type="GO" id="GO:0051537">
    <property type="term" value="F:2 iron, 2 sulfur cluster binding"/>
    <property type="evidence" value="ECO:0007669"/>
    <property type="project" value="UniProtKB-KW"/>
</dbReference>
<evidence type="ECO:0000256" key="6">
    <source>
        <dbReference type="ARBA" id="ARBA00023014"/>
    </source>
</evidence>
<reference evidence="13" key="1">
    <citation type="submission" date="2021-01" db="EMBL/GenBank/DDBJ databases">
        <title>Whole genome shotgun sequence of Acrocarpospora phusangensis NBRC 108782.</title>
        <authorList>
            <person name="Komaki H."/>
            <person name="Tamura T."/>
        </authorList>
    </citation>
    <scope>NUCLEOTIDE SEQUENCE</scope>
    <source>
        <strain evidence="13">NBRC 108782</strain>
    </source>
</reference>
<keyword evidence="14" id="KW-1185">Reference proteome</keyword>
<dbReference type="InterPro" id="IPR014349">
    <property type="entry name" value="Rieske_Fe-S_prot"/>
</dbReference>
<feature type="domain" description="Rieske" evidence="12">
    <location>
        <begin position="51"/>
        <end position="141"/>
    </location>
</feature>